<dbReference type="Proteomes" id="UP000295023">
    <property type="component" value="Unassembled WGS sequence"/>
</dbReference>
<dbReference type="Pfam" id="PF03461">
    <property type="entry name" value="TRCF"/>
    <property type="match status" value="1"/>
</dbReference>
<evidence type="ECO:0000259" key="10">
    <source>
        <dbReference type="PROSITE" id="PS51192"/>
    </source>
</evidence>
<keyword evidence="5 12" id="KW-0347">Helicase</keyword>
<dbReference type="GO" id="GO:0000716">
    <property type="term" value="P:transcription-coupled nucleotide-excision repair, DNA damage recognition"/>
    <property type="evidence" value="ECO:0007669"/>
    <property type="project" value="UniProtKB-UniRule"/>
</dbReference>
<evidence type="ECO:0000256" key="2">
    <source>
        <dbReference type="ARBA" id="ARBA00022741"/>
    </source>
</evidence>
<dbReference type="Pfam" id="PF00271">
    <property type="entry name" value="Helicase_C"/>
    <property type="match status" value="1"/>
</dbReference>
<comment type="caution">
    <text evidence="12">The sequence shown here is derived from an EMBL/GenBank/DDBJ whole genome shotgun (WGS) entry which is preliminary data.</text>
</comment>
<dbReference type="InterPro" id="IPR037235">
    <property type="entry name" value="TRCF-like_C_D7"/>
</dbReference>
<dbReference type="InterPro" id="IPR004576">
    <property type="entry name" value="Mfd"/>
</dbReference>
<evidence type="ECO:0000259" key="11">
    <source>
        <dbReference type="PROSITE" id="PS51194"/>
    </source>
</evidence>
<keyword evidence="8 9" id="KW-0234">DNA repair</keyword>
<organism evidence="12 13">
    <name type="scientific">Roseicella aquatilis</name>
    <dbReference type="NCBI Taxonomy" id="2527868"/>
    <lineage>
        <taxon>Bacteria</taxon>
        <taxon>Pseudomonadati</taxon>
        <taxon>Pseudomonadota</taxon>
        <taxon>Alphaproteobacteria</taxon>
        <taxon>Acetobacterales</taxon>
        <taxon>Roseomonadaceae</taxon>
        <taxon>Roseicella</taxon>
    </lineage>
</organism>
<comment type="subcellular location">
    <subcellularLocation>
        <location evidence="9">Cytoplasm</location>
    </subcellularLocation>
</comment>
<dbReference type="OrthoDB" id="9804325at2"/>
<dbReference type="Gene3D" id="3.30.2060.10">
    <property type="entry name" value="Penicillin-binding protein 1b domain"/>
    <property type="match status" value="1"/>
</dbReference>
<sequence>MLHAEPEGLLAARLVEASLAAGPEGLLLLARSEARAARLHRAVAALAPRDMAVLLLPGWDCLPYDRVSPSRAVIGRRMAVAAALAAERRGPCLVIASAEAASQRLPPHDPGAVLRIARGEALEPEAVRRALLGLGYNLDEQADEPGDAALHGGVLDIVPAFAPGDPAWRIRHEEGRVEAIQRLDILTQRSGEAAAGEVVLAPASELVLPPDDPLLEDRPPGLEHALAHWRPDLTTLFALLPRARILLDDGLDEALARRRAEVAEAFRTRIALRPPRQGEPPLSPPEALTLDEAAWEAALRGRATEAIEPSGDQPAVPPRFAVEPDPEAAFLAYAEAQRARGRRIALAGGIGRGARRLARRAAEEFGTEPASAEDWPALLRLPPGSLALLAAPSDLPGFEAPEAVLVPFAAIRPGGGTSAGRRGGGGAEALIEASAALQPGDAVIHLDHGLGALRGVEAVEAGEARIDCLRLDYADGSRLVPFGELDRLWRYGATAEGLGLDRLEGGSWERRQAEAEREVAKTARHLLELVRARDAARAPALRPDGAQYPRLVARFPYEPTADQAAATEAVLADLASGRPMDRLVCGDVGFGKTEVAIRAITVAAFAGRQAALLAPTTVLVRQHLETLRRRFAGFGLRIEMLSRLTPPAEARAVRAGLADGSVQIVVGTQALAAKSVRFRDLGLLVVDEEQRLGVRQKAQLKALRGREGLHLLTLTATPIPRTLQAALVGLRDLSVIATPPARRQPVRTLRAPLDDALLAGALRREARRGGQSFVVCPRIEDIAPMRARIAGLLPELSMIEAHGDMPGEAMDAAMVRFADGEADVLLSTNIVETGLDVPRANTMLVWRADRFGLSQLHQLRGRVGRGRARGVITLLTDPATKPAPATLRRLKTLEALDRIGAGFAISARDLDLRGAGELLGEQQAGHMRLVGMELYRHLLDRALARARGETPPEAWSPALTLGVDAYVPEEHIPEEASQVDIHARLGRALRAGDLAAVEALEDELEDRFGEAPRPLCNLFALARLAVRCRRLGIARLEVGPEAAAATPRAALPEVGEALERRGGRLLLRRPGATAEQRLANAEALLAALQPVRRRRAG</sequence>
<dbReference type="GO" id="GO:0006355">
    <property type="term" value="P:regulation of DNA-templated transcription"/>
    <property type="evidence" value="ECO:0007669"/>
    <property type="project" value="UniProtKB-UniRule"/>
</dbReference>
<dbReference type="Gene3D" id="3.40.50.300">
    <property type="entry name" value="P-loop containing nucleotide triphosphate hydrolases"/>
    <property type="match status" value="2"/>
</dbReference>
<evidence type="ECO:0000313" key="12">
    <source>
        <dbReference type="EMBL" id="TCZ54985.1"/>
    </source>
</evidence>
<feature type="domain" description="Helicase C-terminal" evidence="11">
    <location>
        <begin position="752"/>
        <end position="911"/>
    </location>
</feature>
<feature type="domain" description="Helicase ATP-binding" evidence="10">
    <location>
        <begin position="573"/>
        <end position="736"/>
    </location>
</feature>
<dbReference type="Gene3D" id="3.90.1150.50">
    <property type="entry name" value="Transcription-repair-coupling factor, D7 domain"/>
    <property type="match status" value="1"/>
</dbReference>
<dbReference type="SMART" id="SM00982">
    <property type="entry name" value="TRCF"/>
    <property type="match status" value="1"/>
</dbReference>
<evidence type="ECO:0000256" key="5">
    <source>
        <dbReference type="ARBA" id="ARBA00022806"/>
    </source>
</evidence>
<dbReference type="SMART" id="SM00490">
    <property type="entry name" value="HELICc"/>
    <property type="match status" value="1"/>
</dbReference>
<evidence type="ECO:0000256" key="6">
    <source>
        <dbReference type="ARBA" id="ARBA00022840"/>
    </source>
</evidence>
<keyword evidence="2 9" id="KW-0547">Nucleotide-binding</keyword>
<dbReference type="InterPro" id="IPR041471">
    <property type="entry name" value="UvrB_inter"/>
</dbReference>
<dbReference type="InterPro" id="IPR001650">
    <property type="entry name" value="Helicase_C-like"/>
</dbReference>
<dbReference type="SUPFAM" id="SSF52540">
    <property type="entry name" value="P-loop containing nucleoside triphosphate hydrolases"/>
    <property type="match status" value="3"/>
</dbReference>
<dbReference type="InterPro" id="IPR014001">
    <property type="entry name" value="Helicase_ATP-bd"/>
</dbReference>
<dbReference type="PANTHER" id="PTHR47964">
    <property type="entry name" value="ATP-DEPENDENT DNA HELICASE HOMOLOG RECG, CHLOROPLASTIC"/>
    <property type="match status" value="1"/>
</dbReference>
<dbReference type="Pfam" id="PF02559">
    <property type="entry name" value="CarD_TRCF_RID"/>
    <property type="match status" value="1"/>
</dbReference>
<dbReference type="GO" id="GO:0005524">
    <property type="term" value="F:ATP binding"/>
    <property type="evidence" value="ECO:0007669"/>
    <property type="project" value="UniProtKB-UniRule"/>
</dbReference>
<name>A0A4R4D6P0_9PROT</name>
<dbReference type="EC" id="3.6.4.-" evidence="9"/>
<comment type="function">
    <text evidence="9">Couples transcription and DNA repair by recognizing RNA polymerase (RNAP) stalled at DNA lesions. Mediates ATP-dependent release of RNAP and its truncated transcript from the DNA, and recruitment of nucleotide excision repair machinery to the damaged site.</text>
</comment>
<evidence type="ECO:0000256" key="1">
    <source>
        <dbReference type="ARBA" id="ARBA00022490"/>
    </source>
</evidence>
<dbReference type="EMBL" id="SKBM01000030">
    <property type="protein sequence ID" value="TCZ54985.1"/>
    <property type="molecule type" value="Genomic_DNA"/>
</dbReference>
<accession>A0A4R4D6P0</accession>
<dbReference type="SUPFAM" id="SSF143517">
    <property type="entry name" value="TRCF domain-like"/>
    <property type="match status" value="1"/>
</dbReference>
<dbReference type="GO" id="GO:0016787">
    <property type="term" value="F:hydrolase activity"/>
    <property type="evidence" value="ECO:0007669"/>
    <property type="project" value="UniProtKB-KW"/>
</dbReference>
<dbReference type="Pfam" id="PF00270">
    <property type="entry name" value="DEAD"/>
    <property type="match status" value="1"/>
</dbReference>
<dbReference type="PROSITE" id="PS51192">
    <property type="entry name" value="HELICASE_ATP_BIND_1"/>
    <property type="match status" value="1"/>
</dbReference>
<dbReference type="RefSeq" id="WP_132295134.1">
    <property type="nucleotide sequence ID" value="NZ_SKBM01000030.1"/>
</dbReference>
<evidence type="ECO:0000256" key="7">
    <source>
        <dbReference type="ARBA" id="ARBA00023125"/>
    </source>
</evidence>
<protein>
    <recommendedName>
        <fullName evidence="9">Transcription-repair-coupling factor</fullName>
        <shortName evidence="9">TRCF</shortName>
        <ecNumber evidence="9">3.6.4.-</ecNumber>
    </recommendedName>
</protein>
<evidence type="ECO:0000256" key="3">
    <source>
        <dbReference type="ARBA" id="ARBA00022763"/>
    </source>
</evidence>
<dbReference type="SUPFAM" id="SSF141259">
    <property type="entry name" value="CarD-like"/>
    <property type="match status" value="1"/>
</dbReference>
<dbReference type="InterPro" id="IPR036101">
    <property type="entry name" value="CarD-like/TRCF_RID_sf"/>
</dbReference>
<dbReference type="Gene3D" id="2.40.10.170">
    <property type="match status" value="1"/>
</dbReference>
<comment type="similarity">
    <text evidence="9">In the N-terminal section; belongs to the UvrB family.</text>
</comment>
<dbReference type="InterPro" id="IPR047112">
    <property type="entry name" value="RecG/Mfd"/>
</dbReference>
<comment type="similarity">
    <text evidence="9">In the C-terminal section; belongs to the helicase family. RecG subfamily.</text>
</comment>
<dbReference type="PANTHER" id="PTHR47964:SF1">
    <property type="entry name" value="ATP-DEPENDENT DNA HELICASE HOMOLOG RECG, CHLOROPLASTIC"/>
    <property type="match status" value="1"/>
</dbReference>
<dbReference type="Gene3D" id="3.40.50.11180">
    <property type="match status" value="1"/>
</dbReference>
<evidence type="ECO:0000256" key="9">
    <source>
        <dbReference type="HAMAP-Rule" id="MF_00969"/>
    </source>
</evidence>
<dbReference type="PROSITE" id="PS51194">
    <property type="entry name" value="HELICASE_CTER"/>
    <property type="match status" value="1"/>
</dbReference>
<dbReference type="GO" id="GO:0003684">
    <property type="term" value="F:damaged DNA binding"/>
    <property type="evidence" value="ECO:0007669"/>
    <property type="project" value="InterPro"/>
</dbReference>
<dbReference type="SMART" id="SM00487">
    <property type="entry name" value="DEXDc"/>
    <property type="match status" value="1"/>
</dbReference>
<gene>
    <name evidence="9" type="primary">mfd</name>
    <name evidence="12" type="ORF">EXY23_22545</name>
</gene>
<dbReference type="InterPro" id="IPR005118">
    <property type="entry name" value="TRCF_C"/>
</dbReference>
<keyword evidence="7 9" id="KW-0238">DNA-binding</keyword>
<evidence type="ECO:0000313" key="13">
    <source>
        <dbReference type="Proteomes" id="UP000295023"/>
    </source>
</evidence>
<dbReference type="GO" id="GO:0005737">
    <property type="term" value="C:cytoplasm"/>
    <property type="evidence" value="ECO:0007669"/>
    <property type="project" value="UniProtKB-SubCell"/>
</dbReference>
<evidence type="ECO:0000256" key="8">
    <source>
        <dbReference type="ARBA" id="ARBA00023204"/>
    </source>
</evidence>
<dbReference type="InterPro" id="IPR027417">
    <property type="entry name" value="P-loop_NTPase"/>
</dbReference>
<keyword evidence="4 9" id="KW-0378">Hydrolase</keyword>
<keyword evidence="6 9" id="KW-0067">ATP-binding</keyword>
<dbReference type="SMART" id="SM01058">
    <property type="entry name" value="CarD_TRCF"/>
    <property type="match status" value="1"/>
</dbReference>
<dbReference type="GO" id="GO:0003678">
    <property type="term" value="F:DNA helicase activity"/>
    <property type="evidence" value="ECO:0007669"/>
    <property type="project" value="TreeGrafter"/>
</dbReference>
<keyword evidence="1 9" id="KW-0963">Cytoplasm</keyword>
<proteinExistence type="inferred from homology"/>
<dbReference type="CDD" id="cd17991">
    <property type="entry name" value="DEXHc_TRCF"/>
    <property type="match status" value="1"/>
</dbReference>
<dbReference type="Pfam" id="PF17757">
    <property type="entry name" value="UvrB_inter"/>
    <property type="match status" value="1"/>
</dbReference>
<dbReference type="AlphaFoldDB" id="A0A4R4D6P0"/>
<keyword evidence="3 9" id="KW-0227">DNA damage</keyword>
<keyword evidence="13" id="KW-1185">Reference proteome</keyword>
<reference evidence="12 13" key="1">
    <citation type="submission" date="2019-03" db="EMBL/GenBank/DDBJ databases">
        <title>Paracraurococcus aquatilis NE82 genome sequence.</title>
        <authorList>
            <person name="Zhao Y."/>
            <person name="Du Z."/>
        </authorList>
    </citation>
    <scope>NUCLEOTIDE SEQUENCE [LARGE SCALE GENOMIC DNA]</scope>
    <source>
        <strain evidence="12 13">NE82</strain>
    </source>
</reference>
<dbReference type="HAMAP" id="MF_00969">
    <property type="entry name" value="TRCF"/>
    <property type="match status" value="1"/>
</dbReference>
<evidence type="ECO:0000256" key="4">
    <source>
        <dbReference type="ARBA" id="ARBA00022801"/>
    </source>
</evidence>
<dbReference type="InterPro" id="IPR011545">
    <property type="entry name" value="DEAD/DEAH_box_helicase_dom"/>
</dbReference>
<dbReference type="InterPro" id="IPR003711">
    <property type="entry name" value="CarD-like/TRCF_RID"/>
</dbReference>